<keyword evidence="8" id="KW-1185">Reference proteome</keyword>
<keyword evidence="2 6" id="KW-0699">rRNA-binding</keyword>
<dbReference type="KEGG" id="pzi:CWO85_00105"/>
<dbReference type="NCBIfam" id="TIGR03635">
    <property type="entry name" value="uS17_bact"/>
    <property type="match status" value="1"/>
</dbReference>
<protein>
    <recommendedName>
        <fullName evidence="6">Small ribosomal subunit protein uS17</fullName>
    </recommendedName>
</protein>
<evidence type="ECO:0000313" key="7">
    <source>
        <dbReference type="EMBL" id="AYJ00951.1"/>
    </source>
</evidence>
<comment type="similarity">
    <text evidence="1 6">Belongs to the universal ribosomal protein uS17 family.</text>
</comment>
<sequence>MRDNNRKVFSGVVVSDKMQKTVVVAVNYYNKDPLYKKRIKKTSKFYIHDEHEIAKLGDLVSFVERRPVSKTKKFRLLNVILSKNKVKE</sequence>
<dbReference type="GO" id="GO:0022627">
    <property type="term" value="C:cytosolic small ribosomal subunit"/>
    <property type="evidence" value="ECO:0007669"/>
    <property type="project" value="UniProtKB-UniRule"/>
</dbReference>
<comment type="subunit">
    <text evidence="6">Part of the 30S ribosomal subunit.</text>
</comment>
<dbReference type="HAMAP" id="MF_01345_B">
    <property type="entry name" value="Ribosomal_uS17_B"/>
    <property type="match status" value="1"/>
</dbReference>
<dbReference type="PANTHER" id="PTHR10744:SF1">
    <property type="entry name" value="SMALL RIBOSOMAL SUBUNIT PROTEIN US17M"/>
    <property type="match status" value="1"/>
</dbReference>
<dbReference type="PANTHER" id="PTHR10744">
    <property type="entry name" value="40S RIBOSOMAL PROTEIN S11 FAMILY MEMBER"/>
    <property type="match status" value="1"/>
</dbReference>
<keyword evidence="5 6" id="KW-0687">Ribonucleoprotein</keyword>
<accession>A0A660HLK7</accession>
<keyword evidence="4 6" id="KW-0689">Ribosomal protein</keyword>
<dbReference type="PRINTS" id="PR00973">
    <property type="entry name" value="RIBOSOMALS17"/>
</dbReference>
<dbReference type="InterPro" id="IPR000266">
    <property type="entry name" value="Ribosomal_uS17"/>
</dbReference>
<dbReference type="RefSeq" id="WP_121463683.1">
    <property type="nucleotide sequence ID" value="NZ_CP025121.1"/>
</dbReference>
<dbReference type="OrthoDB" id="9811714at2"/>
<evidence type="ECO:0000256" key="5">
    <source>
        <dbReference type="ARBA" id="ARBA00023274"/>
    </source>
</evidence>
<comment type="function">
    <text evidence="6">One of the primary rRNA binding proteins, it binds specifically to the 5'-end of 16S ribosomal RNA.</text>
</comment>
<dbReference type="SUPFAM" id="SSF50249">
    <property type="entry name" value="Nucleic acid-binding proteins"/>
    <property type="match status" value="1"/>
</dbReference>
<evidence type="ECO:0000313" key="8">
    <source>
        <dbReference type="Proteomes" id="UP000272462"/>
    </source>
</evidence>
<dbReference type="InterPro" id="IPR012340">
    <property type="entry name" value="NA-bd_OB-fold"/>
</dbReference>
<evidence type="ECO:0000256" key="2">
    <source>
        <dbReference type="ARBA" id="ARBA00022730"/>
    </source>
</evidence>
<organism evidence="7 8">
    <name type="scientific">Ziziphus jujuba witches'-broom phytoplasma</name>
    <dbReference type="NCBI Taxonomy" id="135727"/>
    <lineage>
        <taxon>Bacteria</taxon>
        <taxon>Bacillati</taxon>
        <taxon>Mycoplasmatota</taxon>
        <taxon>Mollicutes</taxon>
        <taxon>Acholeplasmatales</taxon>
        <taxon>Acholeplasmataceae</taxon>
        <taxon>Candidatus Phytoplasma</taxon>
        <taxon>16SrV (Elm yellows group)</taxon>
    </lineage>
</organism>
<dbReference type="GO" id="GO:0003735">
    <property type="term" value="F:structural constituent of ribosome"/>
    <property type="evidence" value="ECO:0007669"/>
    <property type="project" value="UniProtKB-UniRule"/>
</dbReference>
<dbReference type="Pfam" id="PF00366">
    <property type="entry name" value="Ribosomal_S17"/>
    <property type="match status" value="1"/>
</dbReference>
<evidence type="ECO:0000256" key="4">
    <source>
        <dbReference type="ARBA" id="ARBA00022980"/>
    </source>
</evidence>
<dbReference type="NCBIfam" id="NF004123">
    <property type="entry name" value="PRK05610.1"/>
    <property type="match status" value="1"/>
</dbReference>
<evidence type="ECO:0000256" key="6">
    <source>
        <dbReference type="HAMAP-Rule" id="MF_01345"/>
    </source>
</evidence>
<dbReference type="GO" id="GO:0006412">
    <property type="term" value="P:translation"/>
    <property type="evidence" value="ECO:0007669"/>
    <property type="project" value="UniProtKB-UniRule"/>
</dbReference>
<dbReference type="InterPro" id="IPR019984">
    <property type="entry name" value="Ribosomal_uS17_bact/chlr"/>
</dbReference>
<dbReference type="CDD" id="cd00364">
    <property type="entry name" value="Ribosomal_uS17"/>
    <property type="match status" value="1"/>
</dbReference>
<dbReference type="AlphaFoldDB" id="A0A660HLK7"/>
<dbReference type="EMBL" id="CP025121">
    <property type="protein sequence ID" value="AYJ00951.1"/>
    <property type="molecule type" value="Genomic_DNA"/>
</dbReference>
<dbReference type="Gene3D" id="2.40.50.140">
    <property type="entry name" value="Nucleic acid-binding proteins"/>
    <property type="match status" value="1"/>
</dbReference>
<keyword evidence="3 6" id="KW-0694">RNA-binding</keyword>
<evidence type="ECO:0000256" key="1">
    <source>
        <dbReference type="ARBA" id="ARBA00010254"/>
    </source>
</evidence>
<proteinExistence type="inferred from homology"/>
<evidence type="ECO:0000256" key="3">
    <source>
        <dbReference type="ARBA" id="ARBA00022884"/>
    </source>
</evidence>
<name>A0A660HLK7_ZIZJU</name>
<gene>
    <name evidence="6" type="primary">rpsQ</name>
    <name evidence="7" type="ORF">CWO85_00105</name>
</gene>
<dbReference type="GO" id="GO:0019843">
    <property type="term" value="F:rRNA binding"/>
    <property type="evidence" value="ECO:0007669"/>
    <property type="project" value="UniProtKB-UniRule"/>
</dbReference>
<dbReference type="Proteomes" id="UP000272462">
    <property type="component" value="Chromosome"/>
</dbReference>
<reference evidence="7 8" key="1">
    <citation type="journal article" date="2018" name="BMC Genomics">
        <title>Comparative genome analysis of jujube witches'-broom Phytoplasma, an obligate pathogen that causes jujube witches'-broom disease.</title>
        <authorList>
            <person name="Wang J."/>
            <person name="Song L."/>
            <person name="Jiao Q."/>
            <person name="Yang S."/>
            <person name="Gao R."/>
            <person name="Lu X."/>
            <person name="Zhou G."/>
        </authorList>
    </citation>
    <scope>NUCLEOTIDE SEQUENCE [LARGE SCALE GENOMIC DNA]</scope>
    <source>
        <strain evidence="7">Jwb-nky</strain>
    </source>
</reference>